<dbReference type="InterPro" id="IPR027417">
    <property type="entry name" value="P-loop_NTPase"/>
</dbReference>
<evidence type="ECO:0000313" key="10">
    <source>
        <dbReference type="Proteomes" id="UP000436016"/>
    </source>
</evidence>
<dbReference type="EMBL" id="WUWG01000006">
    <property type="protein sequence ID" value="MXU66458.1"/>
    <property type="molecule type" value="Genomic_DNA"/>
</dbReference>
<keyword evidence="10" id="KW-1185">Reference proteome</keyword>
<sequence length="259" mass="27687">MRDTGQSFTGGDARALAPRARGRTLPLVARHLGYSIDGKVLLNIPDLAIHPGGPTVIMGPNGAGKSLLLRLFHGLIQPTQGEVRAGGQPLGPATRRRQAMVFQRPVLLRRSVAANVRFGLRRAGLPRAARRDRLDALLAEGDLSGKAGQLATTLSGGEQQRLAVMRALATAPDILFLDEPTSSLDPAATQAIEDLLRRASAQGTKIVLVTHDPGQVRRLAEDVVFLHRGQMAEQSPVDRFLSDARSAAARDFLSGDLLV</sequence>
<comment type="subcellular location">
    <subcellularLocation>
        <location evidence="1">Cell membrane</location>
        <topology evidence="1">Peripheral membrane protein</topology>
    </subcellularLocation>
</comment>
<evidence type="ECO:0000313" key="9">
    <source>
        <dbReference type="EMBL" id="MXU66458.1"/>
    </source>
</evidence>
<dbReference type="AlphaFoldDB" id="A0A6B0TYF9"/>
<dbReference type="Proteomes" id="UP000436016">
    <property type="component" value="Unassembled WGS sequence"/>
</dbReference>
<dbReference type="PANTHER" id="PTHR43166:SF9">
    <property type="entry name" value="GLUTAMATE_ASPARTATE IMPORT ATP-BINDING PROTEIN GLTL"/>
    <property type="match status" value="1"/>
</dbReference>
<keyword evidence="3" id="KW-0813">Transport</keyword>
<feature type="domain" description="ABC transporter" evidence="8">
    <location>
        <begin position="27"/>
        <end position="253"/>
    </location>
</feature>
<evidence type="ECO:0000256" key="1">
    <source>
        <dbReference type="ARBA" id="ARBA00004202"/>
    </source>
</evidence>
<dbReference type="PROSITE" id="PS50893">
    <property type="entry name" value="ABC_TRANSPORTER_2"/>
    <property type="match status" value="1"/>
</dbReference>
<evidence type="ECO:0000256" key="4">
    <source>
        <dbReference type="ARBA" id="ARBA00022475"/>
    </source>
</evidence>
<proteinExistence type="inferred from homology"/>
<dbReference type="InterPro" id="IPR003593">
    <property type="entry name" value="AAA+_ATPase"/>
</dbReference>
<dbReference type="Gene3D" id="3.40.50.300">
    <property type="entry name" value="P-loop containing nucleotide triphosphate hydrolases"/>
    <property type="match status" value="1"/>
</dbReference>
<comment type="similarity">
    <text evidence="2">Belongs to the ABC transporter superfamily.</text>
</comment>
<gene>
    <name evidence="9" type="ORF">GSH16_13485</name>
</gene>
<dbReference type="InterPro" id="IPR050086">
    <property type="entry name" value="MetN_ABC_transporter-like"/>
</dbReference>
<dbReference type="PANTHER" id="PTHR43166">
    <property type="entry name" value="AMINO ACID IMPORT ATP-BINDING PROTEIN"/>
    <property type="match status" value="1"/>
</dbReference>
<keyword evidence="7" id="KW-0472">Membrane</keyword>
<evidence type="ECO:0000256" key="6">
    <source>
        <dbReference type="ARBA" id="ARBA00022840"/>
    </source>
</evidence>
<keyword evidence="5" id="KW-0547">Nucleotide-binding</keyword>
<dbReference type="GO" id="GO:0016887">
    <property type="term" value="F:ATP hydrolysis activity"/>
    <property type="evidence" value="ECO:0007669"/>
    <property type="project" value="InterPro"/>
</dbReference>
<evidence type="ECO:0000256" key="2">
    <source>
        <dbReference type="ARBA" id="ARBA00005417"/>
    </source>
</evidence>
<dbReference type="Pfam" id="PF00005">
    <property type="entry name" value="ABC_tran"/>
    <property type="match status" value="1"/>
</dbReference>
<evidence type="ECO:0000256" key="7">
    <source>
        <dbReference type="ARBA" id="ARBA00023136"/>
    </source>
</evidence>
<protein>
    <submittedName>
        <fullName evidence="9">ATP-binding cassette domain-containing protein</fullName>
    </submittedName>
</protein>
<accession>A0A6B0TYF9</accession>
<keyword evidence="4" id="KW-1003">Cell membrane</keyword>
<evidence type="ECO:0000256" key="3">
    <source>
        <dbReference type="ARBA" id="ARBA00022448"/>
    </source>
</evidence>
<name>A0A6B0TYF9_9RHOB</name>
<dbReference type="RefSeq" id="WP_160855976.1">
    <property type="nucleotide sequence ID" value="NZ_WUWG01000006.1"/>
</dbReference>
<dbReference type="SUPFAM" id="SSF52540">
    <property type="entry name" value="P-loop containing nucleoside triphosphate hydrolases"/>
    <property type="match status" value="1"/>
</dbReference>
<dbReference type="GO" id="GO:0005886">
    <property type="term" value="C:plasma membrane"/>
    <property type="evidence" value="ECO:0007669"/>
    <property type="project" value="UniProtKB-SubCell"/>
</dbReference>
<dbReference type="InterPro" id="IPR003439">
    <property type="entry name" value="ABC_transporter-like_ATP-bd"/>
</dbReference>
<dbReference type="SMART" id="SM00382">
    <property type="entry name" value="AAA"/>
    <property type="match status" value="1"/>
</dbReference>
<evidence type="ECO:0000256" key="5">
    <source>
        <dbReference type="ARBA" id="ARBA00022741"/>
    </source>
</evidence>
<dbReference type="GO" id="GO:0005524">
    <property type="term" value="F:ATP binding"/>
    <property type="evidence" value="ECO:0007669"/>
    <property type="project" value="UniProtKB-KW"/>
</dbReference>
<keyword evidence="6 9" id="KW-0067">ATP-binding</keyword>
<comment type="caution">
    <text evidence="9">The sequence shown here is derived from an EMBL/GenBank/DDBJ whole genome shotgun (WGS) entry which is preliminary data.</text>
</comment>
<organism evidence="9 10">
    <name type="scientific">Oceanomicrobium pacificus</name>
    <dbReference type="NCBI Taxonomy" id="2692916"/>
    <lineage>
        <taxon>Bacteria</taxon>
        <taxon>Pseudomonadati</taxon>
        <taxon>Pseudomonadota</taxon>
        <taxon>Alphaproteobacteria</taxon>
        <taxon>Rhodobacterales</taxon>
        <taxon>Paracoccaceae</taxon>
        <taxon>Oceanomicrobium</taxon>
    </lineage>
</organism>
<evidence type="ECO:0000259" key="8">
    <source>
        <dbReference type="PROSITE" id="PS50893"/>
    </source>
</evidence>
<reference evidence="9 10" key="1">
    <citation type="submission" date="2019-12" db="EMBL/GenBank/DDBJ databases">
        <title>Strain KN286 was isolated from seawater, which was collected from Caroline Seamount in the tropical western Pacific.</title>
        <authorList>
            <person name="Wang Q."/>
        </authorList>
    </citation>
    <scope>NUCLEOTIDE SEQUENCE [LARGE SCALE GENOMIC DNA]</scope>
    <source>
        <strain evidence="9 10">KN286</strain>
    </source>
</reference>